<feature type="compositionally biased region" description="Low complexity" evidence="16">
    <location>
        <begin position="1"/>
        <end position="23"/>
    </location>
</feature>
<evidence type="ECO:0000259" key="17">
    <source>
        <dbReference type="SMART" id="SM00965"/>
    </source>
</evidence>
<dbReference type="Pfam" id="PF07660">
    <property type="entry name" value="STN"/>
    <property type="match status" value="1"/>
</dbReference>
<dbReference type="PANTHER" id="PTHR30069">
    <property type="entry name" value="TONB-DEPENDENT OUTER MEMBRANE RECEPTOR"/>
    <property type="match status" value="1"/>
</dbReference>
<keyword evidence="13 14" id="KW-0998">Cell outer membrane</keyword>
<evidence type="ECO:0000256" key="2">
    <source>
        <dbReference type="ARBA" id="ARBA00009810"/>
    </source>
</evidence>
<dbReference type="FunFam" id="2.40.170.20:FF:000007">
    <property type="entry name" value="Ferric aerobactin receptor"/>
    <property type="match status" value="1"/>
</dbReference>
<dbReference type="GO" id="GO:0044718">
    <property type="term" value="P:siderophore transmembrane transport"/>
    <property type="evidence" value="ECO:0007669"/>
    <property type="project" value="TreeGrafter"/>
</dbReference>
<evidence type="ECO:0000256" key="12">
    <source>
        <dbReference type="ARBA" id="ARBA00023170"/>
    </source>
</evidence>
<evidence type="ECO:0000256" key="11">
    <source>
        <dbReference type="ARBA" id="ARBA00023136"/>
    </source>
</evidence>
<dbReference type="InterPro" id="IPR011662">
    <property type="entry name" value="Secretin/TonB_short_N"/>
</dbReference>
<dbReference type="InterPro" id="IPR037066">
    <property type="entry name" value="Plug_dom_sf"/>
</dbReference>
<dbReference type="Pfam" id="PF07715">
    <property type="entry name" value="Plug"/>
    <property type="match status" value="1"/>
</dbReference>
<comment type="subcellular location">
    <subcellularLocation>
        <location evidence="1 14">Cell outer membrane</location>
        <topology evidence="1 14">Multi-pass membrane protein</topology>
    </subcellularLocation>
</comment>
<dbReference type="InterPro" id="IPR010105">
    <property type="entry name" value="TonB_sidphr_rcpt"/>
</dbReference>
<dbReference type="PROSITE" id="PS52016">
    <property type="entry name" value="TONB_DEPENDENT_REC_3"/>
    <property type="match status" value="1"/>
</dbReference>
<keyword evidence="4 14" id="KW-1134">Transmembrane beta strand</keyword>
<evidence type="ECO:0000256" key="9">
    <source>
        <dbReference type="ARBA" id="ARBA00023065"/>
    </source>
</evidence>
<keyword evidence="6 14" id="KW-0812">Transmembrane</keyword>
<dbReference type="CDD" id="cd01347">
    <property type="entry name" value="ligand_gated_channel"/>
    <property type="match status" value="1"/>
</dbReference>
<reference evidence="18 19" key="1">
    <citation type="submission" date="2020-04" db="EMBL/GenBank/DDBJ databases">
        <authorList>
            <person name="De Canck E."/>
        </authorList>
    </citation>
    <scope>NUCLEOTIDE SEQUENCE [LARGE SCALE GENOMIC DNA]</scope>
    <source>
        <strain evidence="18 19">LMG 3458</strain>
    </source>
</reference>
<sequence>MSARTPLSRPLLSSPLPSHSPTRSAPPQARRRLSRHAPLALALTLAFAASAQAQTAPPASQTASARAVTLRSQPLDAALLDLGRQLGLQISFPAALTQGKTAAALNGTLAPADALERVLAGTGLAWRYTGADTVLIEPAPAPAAAPAVTSTMDTVVVVGGYTPTSISELPRTVWYLDSQQIEEQAHGGASLSEILGSLVPNLDLGSQSRTNYSQNMRGRNAQIMIDGVSLNSMRNISRQFDSISPFNIERIEVLSGASSVYGGGATGGIINIVTKRGAPGPASFTSEVAARSGFDGSDDHDWRVAQSVSGGSEKVFGRLAVAYSQNGAAYDANGKQVTPDTTQTDLQYNRSLDLSGTLDVQLAENQKLKLLGQFYNSEFNPGKALYLGNGLRGGLALTGPADPSQLDIRNGFESDVKPATERSMLAADYSANNILGGQDLYTQAYWRREKLDFYPFPNQFTYNDGTCATAAACKRGYYYGASQQNTDAWGLKAALTKDWDALKLTYGVEYAHEKFNGGSAYFDWNKAVASGGLKFDKLYDMQRYPDYQAQTWAAFLQGDWRVTRSVTLSGGVRQQRNKVELGDFVPVPQQILVNSGVGRSADKIPGGTNAYNTTLFNAGVLWKVDDSQQTWLNYSEGFDLVDVAKYYGNGTYRLQGGNWNLLNAVTINGSELANIKTRQVELGWRGDYGNWRLQTAAFYAWSDKALAIQPISLSIGLEERKVRNYGIEGQLAYDFNPHWSAGVNWLAIRSEQQQADGGWAKQTITLASPSKASVFGAWRSGPTALRLQANRNFDLTDGQGNRMEGYLTFDLLGSYDMKRYGTLSFGVQNLFDRSYQTTWSQRAQALYTGLMTPESLQFNGRGRTFGLAYTVKY</sequence>
<dbReference type="SUPFAM" id="SSF56935">
    <property type="entry name" value="Porins"/>
    <property type="match status" value="1"/>
</dbReference>
<gene>
    <name evidence="18" type="primary">iutA_2</name>
    <name evidence="18" type="ORF">LMG3458_04985</name>
</gene>
<dbReference type="SMART" id="SM00965">
    <property type="entry name" value="STN"/>
    <property type="match status" value="1"/>
</dbReference>
<evidence type="ECO:0000256" key="4">
    <source>
        <dbReference type="ARBA" id="ARBA00022452"/>
    </source>
</evidence>
<dbReference type="Gene3D" id="2.40.170.20">
    <property type="entry name" value="TonB-dependent receptor, beta-barrel domain"/>
    <property type="match status" value="1"/>
</dbReference>
<dbReference type="EMBL" id="CADIJO010000023">
    <property type="protein sequence ID" value="CAB3732687.1"/>
    <property type="molecule type" value="Genomic_DNA"/>
</dbReference>
<evidence type="ECO:0000256" key="16">
    <source>
        <dbReference type="SAM" id="MobiDB-lite"/>
    </source>
</evidence>
<dbReference type="GO" id="GO:0009279">
    <property type="term" value="C:cell outer membrane"/>
    <property type="evidence" value="ECO:0007669"/>
    <property type="project" value="UniProtKB-SubCell"/>
</dbReference>
<keyword evidence="5" id="KW-0410">Iron transport</keyword>
<comment type="similarity">
    <text evidence="2 14 15">Belongs to the TonB-dependent receptor family.</text>
</comment>
<dbReference type="Gene3D" id="3.55.50.30">
    <property type="match status" value="1"/>
</dbReference>
<organism evidence="18 19">
    <name type="scientific">Achromobacter deleyi</name>
    <dbReference type="NCBI Taxonomy" id="1353891"/>
    <lineage>
        <taxon>Bacteria</taxon>
        <taxon>Pseudomonadati</taxon>
        <taxon>Pseudomonadota</taxon>
        <taxon>Betaproteobacteria</taxon>
        <taxon>Burkholderiales</taxon>
        <taxon>Alcaligenaceae</taxon>
        <taxon>Achromobacter</taxon>
    </lineage>
</organism>
<keyword evidence="9" id="KW-0406">Ion transport</keyword>
<feature type="region of interest" description="Disordered" evidence="16">
    <location>
        <begin position="1"/>
        <end position="33"/>
    </location>
</feature>
<dbReference type="NCBIfam" id="TIGR01783">
    <property type="entry name" value="TonB-siderophor"/>
    <property type="match status" value="1"/>
</dbReference>
<evidence type="ECO:0000256" key="1">
    <source>
        <dbReference type="ARBA" id="ARBA00004571"/>
    </source>
</evidence>
<evidence type="ECO:0000256" key="7">
    <source>
        <dbReference type="ARBA" id="ARBA00022729"/>
    </source>
</evidence>
<evidence type="ECO:0000256" key="13">
    <source>
        <dbReference type="ARBA" id="ARBA00023237"/>
    </source>
</evidence>
<evidence type="ECO:0000313" key="19">
    <source>
        <dbReference type="Proteomes" id="UP000494111"/>
    </source>
</evidence>
<dbReference type="Proteomes" id="UP000494111">
    <property type="component" value="Unassembled WGS sequence"/>
</dbReference>
<keyword evidence="7" id="KW-0732">Signal</keyword>
<dbReference type="Gene3D" id="2.170.130.10">
    <property type="entry name" value="TonB-dependent receptor, plug domain"/>
    <property type="match status" value="1"/>
</dbReference>
<keyword evidence="12 18" id="KW-0675">Receptor</keyword>
<dbReference type="InterPro" id="IPR012910">
    <property type="entry name" value="Plug_dom"/>
</dbReference>
<dbReference type="InterPro" id="IPR000531">
    <property type="entry name" value="Beta-barrel_TonB"/>
</dbReference>
<evidence type="ECO:0000256" key="8">
    <source>
        <dbReference type="ARBA" id="ARBA00023004"/>
    </source>
</evidence>
<dbReference type="PANTHER" id="PTHR30069:SF42">
    <property type="entry name" value="FERRIC AEROBACTIN RECEPTOR"/>
    <property type="match status" value="1"/>
</dbReference>
<dbReference type="RefSeq" id="WP_175195083.1">
    <property type="nucleotide sequence ID" value="NZ_CADIJO010000023.1"/>
</dbReference>
<name>A0A6S7BYC6_9BURK</name>
<proteinExistence type="inferred from homology"/>
<evidence type="ECO:0000256" key="15">
    <source>
        <dbReference type="RuleBase" id="RU003357"/>
    </source>
</evidence>
<dbReference type="GO" id="GO:0015344">
    <property type="term" value="F:siderophore uptake transmembrane transporter activity"/>
    <property type="evidence" value="ECO:0007669"/>
    <property type="project" value="TreeGrafter"/>
</dbReference>
<protein>
    <submittedName>
        <fullName evidence="18">Ferric aerobactin receptor</fullName>
    </submittedName>
</protein>
<dbReference type="Pfam" id="PF00593">
    <property type="entry name" value="TonB_dep_Rec_b-barrel"/>
    <property type="match status" value="1"/>
</dbReference>
<evidence type="ECO:0000313" key="18">
    <source>
        <dbReference type="EMBL" id="CAB3732687.1"/>
    </source>
</evidence>
<dbReference type="AlphaFoldDB" id="A0A6S7BYC6"/>
<accession>A0A6S7BYC6</accession>
<dbReference type="GO" id="GO:0038023">
    <property type="term" value="F:signaling receptor activity"/>
    <property type="evidence" value="ECO:0007669"/>
    <property type="project" value="InterPro"/>
</dbReference>
<dbReference type="InterPro" id="IPR036942">
    <property type="entry name" value="Beta-barrel_TonB_sf"/>
</dbReference>
<keyword evidence="10 15" id="KW-0798">TonB box</keyword>
<keyword evidence="3 14" id="KW-0813">Transport</keyword>
<evidence type="ECO:0000256" key="14">
    <source>
        <dbReference type="PROSITE-ProRule" id="PRU01360"/>
    </source>
</evidence>
<evidence type="ECO:0000256" key="5">
    <source>
        <dbReference type="ARBA" id="ARBA00022496"/>
    </source>
</evidence>
<dbReference type="InterPro" id="IPR039426">
    <property type="entry name" value="TonB-dep_rcpt-like"/>
</dbReference>
<keyword evidence="8" id="KW-0408">Iron</keyword>
<feature type="domain" description="Secretin/TonB short N-terminal" evidence="17">
    <location>
        <begin position="88"/>
        <end position="139"/>
    </location>
</feature>
<evidence type="ECO:0000256" key="10">
    <source>
        <dbReference type="ARBA" id="ARBA00023077"/>
    </source>
</evidence>
<evidence type="ECO:0000256" key="6">
    <source>
        <dbReference type="ARBA" id="ARBA00022692"/>
    </source>
</evidence>
<keyword evidence="11 14" id="KW-0472">Membrane</keyword>
<evidence type="ECO:0000256" key="3">
    <source>
        <dbReference type="ARBA" id="ARBA00022448"/>
    </source>
</evidence>